<keyword evidence="2" id="KW-0812">Transmembrane</keyword>
<dbReference type="Gene3D" id="2.60.40.740">
    <property type="match status" value="1"/>
</dbReference>
<evidence type="ECO:0000313" key="7">
    <source>
        <dbReference type="Proteomes" id="UP000292886"/>
    </source>
</evidence>
<feature type="compositionally biased region" description="Low complexity" evidence="1">
    <location>
        <begin position="535"/>
        <end position="546"/>
    </location>
</feature>
<dbReference type="RefSeq" id="WP_133362125.1">
    <property type="nucleotide sequence ID" value="NZ_CP037940.1"/>
</dbReference>
<sequence length="690" mass="73808">MKRIFYKYVLLLLATFTLGMFTHGQIHAATANGDKYVTNVTWKKKNDDSMNSGTAASNKLTAQANKNMLLDYALDFNGETFEPGSVITLSIPAGFSPEDFPANTIMNGLDEKGKAFPFAVISIQNGQLQLVVTSDAANREMKTGDVRFKTDFTATASATGGFQTVTFPGNNVFNYSYVKSTSDSSTTDSRWITKTGSQDTANGGAPFLGSITWTIRVNNNKGQEIDNAAITDIIPNGLTLDPSSVKVNLYNLSASASVTSKTPLATVPASDIIVSQDSGAQKLTVRLGDLSEFTANKTVPVAAMITYTTTVNDYYPNKVSTYTNTAKLFGNDNPLDMSLPDKQTQPFISGQGSTTLTSNHDGEIGGNVTAGTVMVAQPPYNVAVTKYGLDGDTRSLLSNAEFTLTDLENNNVIAVEKSDANGHISFVNALNPSISDTYKLMETAAPDGYEIFKGAYVISLKPAADNQWAVNIVDTNDTTSLLSSTNLADLTTDTAITSMQANAGVIDFSILDQATPKPEPILPDTPVVPEPESPVTPEEPVVPDDSNVPDTDSPEPDSPVTPDEPIVPSSNETQPKHHAFMMPQTPAEPERPQVTTITTEKTPTPAKPVVKVLPQPLKKVQHLAVPSQVVKRAPAPQPLATKKIAKTGKVTTSSKNLPHTGIQVNFVLVVLGAFLAMLGGLTWFTSRRQN</sequence>
<dbReference type="AlphaFoldDB" id="A0A4V1AIC7"/>
<dbReference type="EMBL" id="CP037940">
    <property type="protein sequence ID" value="QBO35045.1"/>
    <property type="molecule type" value="Genomic_DNA"/>
</dbReference>
<dbReference type="NCBIfam" id="TIGR01451">
    <property type="entry name" value="B_ant_repeat"/>
    <property type="match status" value="1"/>
</dbReference>
<dbReference type="KEGG" id="wei:EQG49_00555"/>
<organism evidence="6 7">
    <name type="scientific">Periweissella cryptocerci</name>
    <dbReference type="NCBI Taxonomy" id="2506420"/>
    <lineage>
        <taxon>Bacteria</taxon>
        <taxon>Bacillati</taxon>
        <taxon>Bacillota</taxon>
        <taxon>Bacilli</taxon>
        <taxon>Lactobacillales</taxon>
        <taxon>Lactobacillaceae</taxon>
        <taxon>Periweissella</taxon>
    </lineage>
</organism>
<dbReference type="GO" id="GO:0005518">
    <property type="term" value="F:collagen binding"/>
    <property type="evidence" value="ECO:0007669"/>
    <property type="project" value="InterPro"/>
</dbReference>
<gene>
    <name evidence="6" type="ORF">EQG49_00555</name>
</gene>
<keyword evidence="7" id="KW-1185">Reference proteome</keyword>
<proteinExistence type="predicted"/>
<evidence type="ECO:0000313" key="6">
    <source>
        <dbReference type="EMBL" id="QBO35045.1"/>
    </source>
</evidence>
<reference evidence="7" key="1">
    <citation type="submission" date="2019-03" db="EMBL/GenBank/DDBJ databases">
        <title>Weissella sp. 26KH-42 Genome sequencing.</title>
        <authorList>
            <person name="Heo J."/>
            <person name="Kim S.-J."/>
            <person name="Kim J.-S."/>
            <person name="Hong S.-B."/>
            <person name="Kwon S.-W."/>
        </authorList>
    </citation>
    <scope>NUCLEOTIDE SEQUENCE [LARGE SCALE GENOMIC DNA]</scope>
    <source>
        <strain evidence="7">26KH-42</strain>
    </source>
</reference>
<dbReference type="InterPro" id="IPR013783">
    <property type="entry name" value="Ig-like_fold"/>
</dbReference>
<protein>
    <submittedName>
        <fullName evidence="6">LPXTG cell wall anchor domain-containing protein</fullName>
    </submittedName>
</protein>
<dbReference type="OrthoDB" id="2170702at2"/>
<dbReference type="InterPro" id="IPR008966">
    <property type="entry name" value="Adhesion_dom_sf"/>
</dbReference>
<feature type="domain" description="SpaA-like prealbumin fold" evidence="5">
    <location>
        <begin position="389"/>
        <end position="464"/>
    </location>
</feature>
<keyword evidence="2" id="KW-1133">Transmembrane helix</keyword>
<evidence type="ECO:0000256" key="3">
    <source>
        <dbReference type="SAM" id="SignalP"/>
    </source>
</evidence>
<dbReference type="SUPFAM" id="SSF49401">
    <property type="entry name" value="Bacterial adhesins"/>
    <property type="match status" value="2"/>
</dbReference>
<evidence type="ECO:0000256" key="1">
    <source>
        <dbReference type="SAM" id="MobiDB-lite"/>
    </source>
</evidence>
<dbReference type="Gene3D" id="2.60.40.10">
    <property type="entry name" value="Immunoglobulins"/>
    <property type="match status" value="1"/>
</dbReference>
<dbReference type="Pfam" id="PF17802">
    <property type="entry name" value="SpaA"/>
    <property type="match status" value="1"/>
</dbReference>
<dbReference type="InterPro" id="IPR047589">
    <property type="entry name" value="DUF11_rpt"/>
</dbReference>
<feature type="signal peptide" evidence="3">
    <location>
        <begin position="1"/>
        <end position="28"/>
    </location>
</feature>
<dbReference type="NCBIfam" id="TIGR01167">
    <property type="entry name" value="LPXTG_anchor"/>
    <property type="match status" value="1"/>
</dbReference>
<dbReference type="Proteomes" id="UP000292886">
    <property type="component" value="Chromosome"/>
</dbReference>
<evidence type="ECO:0000259" key="5">
    <source>
        <dbReference type="Pfam" id="PF17802"/>
    </source>
</evidence>
<evidence type="ECO:0000259" key="4">
    <source>
        <dbReference type="Pfam" id="PF05737"/>
    </source>
</evidence>
<feature type="chain" id="PRO_5020718836" evidence="3">
    <location>
        <begin position="29"/>
        <end position="690"/>
    </location>
</feature>
<accession>A0A4V1AIC7</accession>
<dbReference type="InterPro" id="IPR041033">
    <property type="entry name" value="SpaA_PFL_dom_1"/>
</dbReference>
<dbReference type="InterPro" id="IPR008456">
    <property type="entry name" value="Collagen-bd_dom"/>
</dbReference>
<dbReference type="Pfam" id="PF05737">
    <property type="entry name" value="Collagen_bind"/>
    <property type="match status" value="1"/>
</dbReference>
<feature type="region of interest" description="Disordered" evidence="1">
    <location>
        <begin position="516"/>
        <end position="577"/>
    </location>
</feature>
<feature type="domain" description="Collagen binding" evidence="4">
    <location>
        <begin position="192"/>
        <end position="332"/>
    </location>
</feature>
<keyword evidence="3" id="KW-0732">Signal</keyword>
<feature type="transmembrane region" description="Helical" evidence="2">
    <location>
        <begin position="664"/>
        <end position="684"/>
    </location>
</feature>
<name>A0A4V1AIC7_9LACO</name>
<evidence type="ECO:0000256" key="2">
    <source>
        <dbReference type="SAM" id="Phobius"/>
    </source>
</evidence>
<keyword evidence="2" id="KW-0472">Membrane</keyword>
<feature type="compositionally biased region" description="Pro residues" evidence="1">
    <location>
        <begin position="517"/>
        <end position="534"/>
    </location>
</feature>